<dbReference type="PANTHER" id="PTHR20974:SF0">
    <property type="entry name" value="UPF0585 PROTEIN CG18661"/>
    <property type="match status" value="1"/>
</dbReference>
<protein>
    <recommendedName>
        <fullName evidence="4">Methyltransferase type 12 domain-containing protein</fullName>
    </recommendedName>
</protein>
<evidence type="ECO:0008006" key="4">
    <source>
        <dbReference type="Google" id="ProtNLM"/>
    </source>
</evidence>
<comment type="caution">
    <text evidence="2">The sequence shown here is derived from an EMBL/GenBank/DDBJ whole genome shotgun (WGS) entry which is preliminary data.</text>
</comment>
<name>A0A7D8UYR3_VANHU</name>
<sequence length="224" mass="24087">MSYPSVISQKGSAARNLEPVLGALAPLIRDDTRRVLELASYPYEHIRAYASQWPDVHFAGTVRDGAEAAGVGGEQLPANLAPPVLLDVAVDGDWARLRDQTADAYDGVIMLNLVHCMPDGAAEDVFRNLSPLTPAGRKLLAPGGWVAAYGAYLNDDGSFRSDADAKFDAEHIKGTHPSLGLRTPRSVSALAAKWGFDEVLRADMPKGNLWLVWRARPSTEAAAL</sequence>
<evidence type="ECO:0000256" key="1">
    <source>
        <dbReference type="ARBA" id="ARBA00008308"/>
    </source>
</evidence>
<dbReference type="SUPFAM" id="SSF53335">
    <property type="entry name" value="S-adenosyl-L-methionine-dependent methyltransferases"/>
    <property type="match status" value="1"/>
</dbReference>
<dbReference type="InterPro" id="IPR010342">
    <property type="entry name" value="DUF938"/>
</dbReference>
<organism evidence="2 3">
    <name type="scientific">Vanrija humicola</name>
    <name type="common">Yeast</name>
    <name type="synonym">Cryptococcus humicola</name>
    <dbReference type="NCBI Taxonomy" id="5417"/>
    <lineage>
        <taxon>Eukaryota</taxon>
        <taxon>Fungi</taxon>
        <taxon>Dikarya</taxon>
        <taxon>Basidiomycota</taxon>
        <taxon>Agaricomycotina</taxon>
        <taxon>Tremellomycetes</taxon>
        <taxon>Trichosporonales</taxon>
        <taxon>Trichosporonaceae</taxon>
        <taxon>Vanrija</taxon>
    </lineage>
</organism>
<keyword evidence="3" id="KW-1185">Reference proteome</keyword>
<dbReference type="Pfam" id="PF06080">
    <property type="entry name" value="DUF938"/>
    <property type="match status" value="1"/>
</dbReference>
<dbReference type="EMBL" id="QKWK01000017">
    <property type="protein sequence ID" value="TXT04253.1"/>
    <property type="molecule type" value="Genomic_DNA"/>
</dbReference>
<proteinExistence type="inferred from homology"/>
<comment type="similarity">
    <text evidence="1">Belongs to the UPF0585 family.</text>
</comment>
<dbReference type="InterPro" id="IPR029063">
    <property type="entry name" value="SAM-dependent_MTases_sf"/>
</dbReference>
<gene>
    <name evidence="2" type="ORF">VHUM_04251</name>
</gene>
<dbReference type="Gene3D" id="3.40.50.150">
    <property type="entry name" value="Vaccinia Virus protein VP39"/>
    <property type="match status" value="1"/>
</dbReference>
<dbReference type="AlphaFoldDB" id="A0A7D8UYR3"/>
<accession>A0A7D8UYR3</accession>
<dbReference type="PANTHER" id="PTHR20974">
    <property type="entry name" value="UPF0585 PROTEIN CG18661"/>
    <property type="match status" value="1"/>
</dbReference>
<evidence type="ECO:0000313" key="2">
    <source>
        <dbReference type="EMBL" id="TXT04253.1"/>
    </source>
</evidence>
<reference evidence="2 3" key="1">
    <citation type="journal article" date="2019" name="PLoS Genet.">
        <title>Convergent evolution of linked mating-type loci in basidiomycete fungi.</title>
        <authorList>
            <person name="Sun S."/>
            <person name="Coelho M.A."/>
            <person name="Heitman J."/>
            <person name="Nowrousian M."/>
        </authorList>
    </citation>
    <scope>NUCLEOTIDE SEQUENCE [LARGE SCALE GENOMIC DNA]</scope>
    <source>
        <strain evidence="2 3">CBS 4282</strain>
    </source>
</reference>
<dbReference type="OrthoDB" id="10258744at2759"/>
<evidence type="ECO:0000313" key="3">
    <source>
        <dbReference type="Proteomes" id="UP000473826"/>
    </source>
</evidence>
<dbReference type="Proteomes" id="UP000473826">
    <property type="component" value="Unassembled WGS sequence"/>
</dbReference>